<proteinExistence type="predicted"/>
<reference evidence="1 2" key="1">
    <citation type="submission" date="2019-03" db="EMBL/GenBank/DDBJ databases">
        <title>Genomic Encyclopedia of Archaeal and Bacterial Type Strains, Phase II (KMG-II): from individual species to whole genera.</title>
        <authorList>
            <person name="Goeker M."/>
        </authorList>
    </citation>
    <scope>NUCLEOTIDE SEQUENCE [LARGE SCALE GENOMIC DNA]</scope>
    <source>
        <strain evidence="1 2">RL-C</strain>
    </source>
</reference>
<gene>
    <name evidence="1" type="ORF">CLV25_1252</name>
</gene>
<keyword evidence="2" id="KW-1185">Reference proteome</keyword>
<accession>A0A4R2ECH9</accession>
<dbReference type="EMBL" id="SLWB01000025">
    <property type="protein sequence ID" value="TCN61619.1"/>
    <property type="molecule type" value="Genomic_DNA"/>
</dbReference>
<evidence type="ECO:0000313" key="2">
    <source>
        <dbReference type="Proteomes" id="UP000294830"/>
    </source>
</evidence>
<name>A0A4R2ECH9_9BACT</name>
<sequence>MPAFALVYLLNNEQDKLKVDVVNFIANAYTAYTCLGGLALLKDAKAIQKVTILLKFFKESACAVLDQKKIKKKLEKKYPDLMRNFEIIKGVELTASTVFSITNAEWFTSIYNTWNVIARDKEIATELGDDNIKKITSSLNNLKAFYGDDNTVY</sequence>
<dbReference type="AlphaFoldDB" id="A0A4R2ECH9"/>
<evidence type="ECO:0000313" key="1">
    <source>
        <dbReference type="EMBL" id="TCN61619.1"/>
    </source>
</evidence>
<comment type="caution">
    <text evidence="1">The sequence shown here is derived from an EMBL/GenBank/DDBJ whole genome shotgun (WGS) entry which is preliminary data.</text>
</comment>
<dbReference type="Proteomes" id="UP000294830">
    <property type="component" value="Unassembled WGS sequence"/>
</dbReference>
<organism evidence="1 2">
    <name type="scientific">Acetobacteroides hydrogenigenes</name>
    <dbReference type="NCBI Taxonomy" id="979970"/>
    <lineage>
        <taxon>Bacteria</taxon>
        <taxon>Pseudomonadati</taxon>
        <taxon>Bacteroidota</taxon>
        <taxon>Bacteroidia</taxon>
        <taxon>Bacteroidales</taxon>
        <taxon>Rikenellaceae</taxon>
        <taxon>Acetobacteroides</taxon>
    </lineage>
</organism>
<protein>
    <submittedName>
        <fullName evidence="1">Uncharacterized protein</fullName>
    </submittedName>
</protein>